<dbReference type="EMBL" id="CP112998">
    <property type="protein sequence ID" value="WAC09553.1"/>
    <property type="molecule type" value="Genomic_DNA"/>
</dbReference>
<dbReference type="AlphaFoldDB" id="A0A9E8N6A9"/>
<dbReference type="Pfam" id="PF10387">
    <property type="entry name" value="DUF2442"/>
    <property type="match status" value="1"/>
</dbReference>
<dbReference type="Proteomes" id="UP001164653">
    <property type="component" value="Chromosome"/>
</dbReference>
<gene>
    <name evidence="1" type="ORF">ON006_17520</name>
</gene>
<reference evidence="1" key="1">
    <citation type="submission" date="2022-11" db="EMBL/GenBank/DDBJ databases">
        <title>Dyadobacter pollutisoli sp. nov., isolated from plastic dumped soil.</title>
        <authorList>
            <person name="Kim J.M."/>
            <person name="Kim K.R."/>
            <person name="Lee J.K."/>
            <person name="Hao L."/>
            <person name="Jeon C.O."/>
        </authorList>
    </citation>
    <scope>NUCLEOTIDE SEQUENCE</scope>
    <source>
        <strain evidence="1">U1</strain>
    </source>
</reference>
<dbReference type="KEGG" id="dpf:ON006_17520"/>
<proteinExistence type="predicted"/>
<sequence length="79" mass="9360">MKIEKIWFDESNIYIVTDSGHTIGNPLKWFTRLHNASAKQRENYEIGPTGSSIHWEEIDEDLSLESFFDFNRELHYAKI</sequence>
<organism evidence="1 2">
    <name type="scientific">Dyadobacter pollutisoli</name>
    <dbReference type="NCBI Taxonomy" id="2910158"/>
    <lineage>
        <taxon>Bacteria</taxon>
        <taxon>Pseudomonadati</taxon>
        <taxon>Bacteroidota</taxon>
        <taxon>Cytophagia</taxon>
        <taxon>Cytophagales</taxon>
        <taxon>Spirosomataceae</taxon>
        <taxon>Dyadobacter</taxon>
    </lineage>
</organism>
<dbReference type="RefSeq" id="WP_244820669.1">
    <property type="nucleotide sequence ID" value="NZ_CP112998.1"/>
</dbReference>
<evidence type="ECO:0000313" key="2">
    <source>
        <dbReference type="Proteomes" id="UP001164653"/>
    </source>
</evidence>
<keyword evidence="2" id="KW-1185">Reference proteome</keyword>
<dbReference type="InterPro" id="IPR018841">
    <property type="entry name" value="DUF2442"/>
</dbReference>
<name>A0A9E8N6A9_9BACT</name>
<protein>
    <submittedName>
        <fullName evidence="1">DUF2442 domain-containing protein</fullName>
    </submittedName>
</protein>
<accession>A0A9E8N6A9</accession>
<dbReference type="Gene3D" id="3.30.2020.40">
    <property type="entry name" value="Uncharacterised protein PF10387, DUF2442"/>
    <property type="match status" value="1"/>
</dbReference>
<evidence type="ECO:0000313" key="1">
    <source>
        <dbReference type="EMBL" id="WAC09553.1"/>
    </source>
</evidence>